<organism evidence="6 7">
    <name type="scientific">Wenjunlia tyrosinilytica</name>
    <dbReference type="NCBI Taxonomy" id="1544741"/>
    <lineage>
        <taxon>Bacteria</taxon>
        <taxon>Bacillati</taxon>
        <taxon>Actinomycetota</taxon>
        <taxon>Actinomycetes</taxon>
        <taxon>Kitasatosporales</taxon>
        <taxon>Streptomycetaceae</taxon>
        <taxon>Wenjunlia</taxon>
    </lineage>
</organism>
<comment type="pathway">
    <text evidence="4">Cofactor biosynthesis; pyrroloquinoline quinone biosynthesis.</text>
</comment>
<dbReference type="GO" id="GO:0018189">
    <property type="term" value="P:pyrroloquinoline quinone biosynthetic process"/>
    <property type="evidence" value="ECO:0007669"/>
    <property type="project" value="UniProtKB-UniRule"/>
</dbReference>
<keyword evidence="3 4" id="KW-0560">Oxidoreductase</keyword>
<dbReference type="GO" id="GO:0033732">
    <property type="term" value="F:pyrroloquinoline-quinone synthase activity"/>
    <property type="evidence" value="ECO:0007669"/>
    <property type="project" value="UniProtKB-EC"/>
</dbReference>
<dbReference type="RefSeq" id="WP_189129590.1">
    <property type="nucleotide sequence ID" value="NZ_BMMS01000001.1"/>
</dbReference>
<evidence type="ECO:0000313" key="7">
    <source>
        <dbReference type="Proteomes" id="UP000641932"/>
    </source>
</evidence>
<dbReference type="InterPro" id="IPR016084">
    <property type="entry name" value="Haem_Oase-like_multi-hlx"/>
</dbReference>
<dbReference type="Pfam" id="PF03070">
    <property type="entry name" value="TENA_THI-4"/>
    <property type="match status" value="1"/>
</dbReference>
<feature type="domain" description="Thiaminase-2/PQQC" evidence="5">
    <location>
        <begin position="16"/>
        <end position="224"/>
    </location>
</feature>
<dbReference type="PANTHER" id="PTHR40279:SF3">
    <property type="entry name" value="4-AMINOBENZOATE SYNTHASE"/>
    <property type="match status" value="1"/>
</dbReference>
<comment type="pathway">
    <text evidence="1">Cofactor biosynthesis; thiamine diphosphate biosynthesis.</text>
</comment>
<comment type="similarity">
    <text evidence="4">Belongs to the PqqC family.</text>
</comment>
<reference evidence="6" key="1">
    <citation type="journal article" date="2014" name="Int. J. Syst. Evol. Microbiol.">
        <title>Complete genome sequence of Corynebacterium casei LMG S-19264T (=DSM 44701T), isolated from a smear-ripened cheese.</title>
        <authorList>
            <consortium name="US DOE Joint Genome Institute (JGI-PGF)"/>
            <person name="Walter F."/>
            <person name="Albersmeier A."/>
            <person name="Kalinowski J."/>
            <person name="Ruckert C."/>
        </authorList>
    </citation>
    <scope>NUCLEOTIDE SEQUENCE</scope>
    <source>
        <strain evidence="6">CGMCC 4.7201</strain>
    </source>
</reference>
<comment type="caution">
    <text evidence="6">The sequence shown here is derived from an EMBL/GenBank/DDBJ whole genome shotgun (WGS) entry which is preliminary data.</text>
</comment>
<keyword evidence="2 4" id="KW-0884">PQQ biosynthesis</keyword>
<dbReference type="InterPro" id="IPR011845">
    <property type="entry name" value="PqqC"/>
</dbReference>
<proteinExistence type="inferred from homology"/>
<dbReference type="NCBIfam" id="TIGR02111">
    <property type="entry name" value="PQQ_syn_pqqC"/>
    <property type="match status" value="1"/>
</dbReference>
<keyword evidence="7" id="KW-1185">Reference proteome</keyword>
<evidence type="ECO:0000259" key="5">
    <source>
        <dbReference type="Pfam" id="PF03070"/>
    </source>
</evidence>
<sequence>MVTVDRWSPEEFESRLRAVARARYHHLHPFNLRMHRGGLTPDEIRLWIINRFHYQRHIPVKDALILAKLDSSRLRRMWVRRIQDHDGRAEDEGGIERWLRLGEAAGLDRSLLLSGEHVPPGVRLAVEGYVNFCRLKSPLEAVASSLTEMFAPDLMVTRIEAFEKHYTWLDQDGLQYFRNRVTQGRRDSEEALGLVLGWARERSDQERAVAALSFKCDVLWSLLDAVELECRGGR</sequence>
<evidence type="ECO:0000256" key="3">
    <source>
        <dbReference type="ARBA" id="ARBA00023002"/>
    </source>
</evidence>
<dbReference type="EC" id="1.3.3.11" evidence="4"/>
<evidence type="ECO:0000256" key="4">
    <source>
        <dbReference type="HAMAP-Rule" id="MF_00654"/>
    </source>
</evidence>
<dbReference type="Gene3D" id="1.20.910.10">
    <property type="entry name" value="Heme oxygenase-like"/>
    <property type="match status" value="1"/>
</dbReference>
<dbReference type="InterPro" id="IPR004305">
    <property type="entry name" value="Thiaminase-2/PQQC"/>
</dbReference>
<comment type="catalytic activity">
    <reaction evidence="4">
        <text>6-(2-amino-2-carboxyethyl)-7,8-dioxo-1,2,3,4,7,8-hexahydroquinoline-2,4-dicarboxylate + 3 O2 = pyrroloquinoline quinone + 2 H2O2 + 2 H2O + H(+)</text>
        <dbReference type="Rhea" id="RHEA:10692"/>
        <dbReference type="ChEBI" id="CHEBI:15377"/>
        <dbReference type="ChEBI" id="CHEBI:15378"/>
        <dbReference type="ChEBI" id="CHEBI:15379"/>
        <dbReference type="ChEBI" id="CHEBI:16240"/>
        <dbReference type="ChEBI" id="CHEBI:58442"/>
        <dbReference type="ChEBI" id="CHEBI:58778"/>
        <dbReference type="EC" id="1.3.3.11"/>
    </reaction>
</comment>
<dbReference type="EMBL" id="BMMS01000001">
    <property type="protein sequence ID" value="GGO80651.1"/>
    <property type="molecule type" value="Genomic_DNA"/>
</dbReference>
<dbReference type="AlphaFoldDB" id="A0A918DRG8"/>
<name>A0A918DRG8_9ACTN</name>
<reference evidence="6" key="2">
    <citation type="submission" date="2020-09" db="EMBL/GenBank/DDBJ databases">
        <authorList>
            <person name="Sun Q."/>
            <person name="Zhou Y."/>
        </authorList>
    </citation>
    <scope>NUCLEOTIDE SEQUENCE</scope>
    <source>
        <strain evidence="6">CGMCC 4.7201</strain>
    </source>
</reference>
<dbReference type="Proteomes" id="UP000641932">
    <property type="component" value="Unassembled WGS sequence"/>
</dbReference>
<protein>
    <recommendedName>
        <fullName evidence="4">Pyrroloquinoline-quinone synthase</fullName>
        <ecNumber evidence="4">1.3.3.11</ecNumber>
    </recommendedName>
    <alternativeName>
        <fullName evidence="4">Coenzyme PQQ synthesis protein C</fullName>
    </alternativeName>
    <alternativeName>
        <fullName evidence="4">Pyrroloquinoline quinone biosynthesis protein C</fullName>
    </alternativeName>
</protein>
<accession>A0A918DRG8</accession>
<dbReference type="PANTHER" id="PTHR40279">
    <property type="entry name" value="PQQC-LIKE PROTEIN"/>
    <property type="match status" value="1"/>
</dbReference>
<dbReference type="SUPFAM" id="SSF48613">
    <property type="entry name" value="Heme oxygenase-like"/>
    <property type="match status" value="1"/>
</dbReference>
<dbReference type="HAMAP" id="MF_00654">
    <property type="entry name" value="PQQ_syn_PqqC"/>
    <property type="match status" value="1"/>
</dbReference>
<comment type="function">
    <text evidence="4">Ring cyclization and eight-electron oxidation of 3a-(2-amino-2-carboxyethyl)-4,5-dioxo-4,5,6,7,8,9-hexahydroquinoline-7,9-dicarboxylic-acid to PQQ.</text>
</comment>
<evidence type="ECO:0000313" key="6">
    <source>
        <dbReference type="EMBL" id="GGO80651.1"/>
    </source>
</evidence>
<gene>
    <name evidence="4 6" type="primary">pqqC</name>
    <name evidence="6" type="ORF">GCM10012280_03070</name>
</gene>
<evidence type="ECO:0000256" key="2">
    <source>
        <dbReference type="ARBA" id="ARBA00022905"/>
    </source>
</evidence>
<evidence type="ECO:0000256" key="1">
    <source>
        <dbReference type="ARBA" id="ARBA00004948"/>
    </source>
</evidence>
<dbReference type="InterPro" id="IPR039068">
    <property type="entry name" value="PqqC-like"/>
</dbReference>